<dbReference type="Pfam" id="PF24957">
    <property type="entry name" value="DrmE_C"/>
    <property type="match status" value="1"/>
</dbReference>
<reference evidence="2 3" key="1">
    <citation type="submission" date="2016-10" db="EMBL/GenBank/DDBJ databases">
        <authorList>
            <person name="Varghese N."/>
            <person name="Submissions S."/>
        </authorList>
    </citation>
    <scope>NUCLEOTIDE SEQUENCE [LARGE SCALE GENOMIC DNA]</scope>
    <source>
        <strain evidence="2 3">CGMCC 1.6377</strain>
    </source>
</reference>
<proteinExistence type="predicted"/>
<dbReference type="Proteomes" id="UP000323537">
    <property type="component" value="Unassembled WGS sequence"/>
</dbReference>
<dbReference type="RefSeq" id="WP_149785038.1">
    <property type="nucleotide sequence ID" value="NZ_BAAADP010000002.1"/>
</dbReference>
<evidence type="ECO:0000313" key="2">
    <source>
        <dbReference type="EMBL" id="SFH65929.1"/>
    </source>
</evidence>
<gene>
    <name evidence="2" type="ORF">SAMN04488066_11572</name>
</gene>
<accession>A0A1I3BVC5</accession>
<evidence type="ECO:0000313" key="3">
    <source>
        <dbReference type="Proteomes" id="UP000323537"/>
    </source>
</evidence>
<feature type="domain" description="DISARM protein DrmE C-terminal" evidence="1">
    <location>
        <begin position="594"/>
        <end position="756"/>
    </location>
</feature>
<dbReference type="AlphaFoldDB" id="A0A1I3BVC5"/>
<sequence length="813" mass="91659">MSFTDGLRKPALPLPTIDTGALSRDGRPIDVLQTTRLHSSLIRRSITTGSELCVVNPTAKSEQLSVIAADVLTATTGEERDMVFVLSSDTQIREKFRAFTPPGSPSEDSLSEIEWPVANVDAEGYLSRVTGDPDGPVPRFLFTYTSKRIPTDTVGSRVACVLYDDTVKFTEERLAELREWRNQNGIPAISYFTSDPLSDLFDIVSNQASVWCWPTELIREATDTDSRRRDSLSLFNTGTNSRHKITRVEDQLRNRALGVSIEVHAPGGDTVEGLLENVQSARFEFEKLVREMDEDTLWRARSSLRYAVRQIEELLSPLDIAEAHSRRSLSARVNQLERYASRIGSDSRASPAAGTYRDAVSEIRELADRWPDVPVGEKKEGQIVSLLIEIADKDESVIIVAPTGNAAQAVVTHLQTEYRSLYNDLGESLQVHDAKSVRTTEPVEHMILYGAPRYDQRSLLRLAIAPHVIILAYPSELRLLNSQVESLNETFEEVSRRSDWDLVAEVTEAACGGEMTPSPELVQVTVPDPETGSRSDLVQDIDFRGREAEEDLAELVRTFDPDYQTPSEDPIGDGTNEANTNHNSRTTCTVLRVERGGKVYSRPNEQVSILRSDHGEVFTKKAENVRPGDVILHFRDTDLMRDSLYDLIRERGDAQLAFYASSWRVLLKRAIEDRGDGLDDFIRQVEQHLDEGDQKTRQTYRNWYNQDVSRTRSKNSMLAIAEAYELDFVVENLDTVWSAVHQMENLYRKLREALEEHMLQAATNGEFEDVVVSESPEIRLSDFDVDRHLLRLTVESVNNEESVPTYKIGHAEL</sequence>
<name>A0A1I3BVC5_9EURY</name>
<evidence type="ECO:0000259" key="1">
    <source>
        <dbReference type="Pfam" id="PF24957"/>
    </source>
</evidence>
<dbReference type="EMBL" id="FOPZ01000015">
    <property type="protein sequence ID" value="SFH65929.1"/>
    <property type="molecule type" value="Genomic_DNA"/>
</dbReference>
<dbReference type="InterPro" id="IPR056666">
    <property type="entry name" value="DrmE_C"/>
</dbReference>
<dbReference type="OrthoDB" id="289749at2157"/>
<organism evidence="2 3">
    <name type="scientific">Halorubrum aquaticum</name>
    <dbReference type="NCBI Taxonomy" id="387340"/>
    <lineage>
        <taxon>Archaea</taxon>
        <taxon>Methanobacteriati</taxon>
        <taxon>Methanobacteriota</taxon>
        <taxon>Stenosarchaea group</taxon>
        <taxon>Halobacteria</taxon>
        <taxon>Halobacteriales</taxon>
        <taxon>Haloferacaceae</taxon>
        <taxon>Halorubrum</taxon>
    </lineage>
</organism>
<keyword evidence="3" id="KW-1185">Reference proteome</keyword>
<protein>
    <recommendedName>
        <fullName evidence="1">DISARM protein DrmE C-terminal domain-containing protein</fullName>
    </recommendedName>
</protein>